<evidence type="ECO:0008006" key="5">
    <source>
        <dbReference type="Google" id="ProtNLM"/>
    </source>
</evidence>
<dbReference type="InterPro" id="IPR038332">
    <property type="entry name" value="PPE_sf"/>
</dbReference>
<dbReference type="RefSeq" id="WP_099697468.1">
    <property type="nucleotide sequence ID" value="NZ_NOVD01000005.1"/>
</dbReference>
<reference evidence="3 4" key="1">
    <citation type="submission" date="2017-07" db="EMBL/GenBank/DDBJ databases">
        <title>Draft sequence of Rhodococcus enclensis 23b-28.</title>
        <authorList>
            <person name="Besaury L."/>
            <person name="Sancelme M."/>
            <person name="Amato P."/>
            <person name="Lallement A."/>
            <person name="Delort A.-M."/>
        </authorList>
    </citation>
    <scope>NUCLEOTIDE SEQUENCE [LARGE SCALE GENOMIC DNA]</scope>
    <source>
        <strain evidence="3 4">23b-28</strain>
    </source>
</reference>
<dbReference type="Gene3D" id="1.20.1260.20">
    <property type="entry name" value="PPE superfamily"/>
    <property type="match status" value="1"/>
</dbReference>
<comment type="caution">
    <text evidence="3">The sequence shown here is derived from an EMBL/GenBank/DDBJ whole genome shotgun (WGS) entry which is preliminary data.</text>
</comment>
<gene>
    <name evidence="3" type="ORF">CHR55_11250</name>
</gene>
<feature type="compositionally biased region" description="Polar residues" evidence="2">
    <location>
        <begin position="327"/>
        <end position="340"/>
    </location>
</feature>
<feature type="region of interest" description="Disordered" evidence="2">
    <location>
        <begin position="300"/>
        <end position="488"/>
    </location>
</feature>
<evidence type="ECO:0000313" key="4">
    <source>
        <dbReference type="Proteomes" id="UP000230886"/>
    </source>
</evidence>
<dbReference type="AlphaFoldDB" id="A0A2A5JD93"/>
<dbReference type="EMBL" id="NOVD01000005">
    <property type="protein sequence ID" value="PCK27336.1"/>
    <property type="molecule type" value="Genomic_DNA"/>
</dbReference>
<feature type="compositionally biased region" description="Gly residues" evidence="2">
    <location>
        <begin position="402"/>
        <end position="454"/>
    </location>
</feature>
<name>A0A2A5JD93_RHOSG</name>
<feature type="coiled-coil region" evidence="1">
    <location>
        <begin position="178"/>
        <end position="240"/>
    </location>
</feature>
<protein>
    <recommendedName>
        <fullName evidence="5">PPE domain-containing protein</fullName>
    </recommendedName>
</protein>
<organism evidence="3 4">
    <name type="scientific">Rhodococcus qingshengii</name>
    <dbReference type="NCBI Taxonomy" id="334542"/>
    <lineage>
        <taxon>Bacteria</taxon>
        <taxon>Bacillati</taxon>
        <taxon>Actinomycetota</taxon>
        <taxon>Actinomycetes</taxon>
        <taxon>Mycobacteriales</taxon>
        <taxon>Nocardiaceae</taxon>
        <taxon>Rhodococcus</taxon>
        <taxon>Rhodococcus erythropolis group</taxon>
    </lineage>
</organism>
<evidence type="ECO:0000256" key="2">
    <source>
        <dbReference type="SAM" id="MobiDB-lite"/>
    </source>
</evidence>
<accession>A0A2A5JD93</accession>
<feature type="compositionally biased region" description="Gly residues" evidence="2">
    <location>
        <begin position="300"/>
        <end position="317"/>
    </location>
</feature>
<keyword evidence="1" id="KW-0175">Coiled coil</keyword>
<dbReference type="Proteomes" id="UP000230886">
    <property type="component" value="Unassembled WGS sequence"/>
</dbReference>
<proteinExistence type="predicted"/>
<feature type="compositionally biased region" description="Gly residues" evidence="2">
    <location>
        <begin position="463"/>
        <end position="477"/>
    </location>
</feature>
<feature type="compositionally biased region" description="Low complexity" evidence="2">
    <location>
        <begin position="362"/>
        <end position="380"/>
    </location>
</feature>
<evidence type="ECO:0000256" key="1">
    <source>
        <dbReference type="SAM" id="Coils"/>
    </source>
</evidence>
<sequence>MGIPFLEDVLGRISEATHAVPSGVAALPVVGAPIASAIATSALVQSVTDDRGAFDDEMAVATADADAERARAWGERDALTAQTSSLEYSEHAIVDDDPFDAMSHSEIFDHVNEMNPATLSAIGEAWKAIAGRVESGIGKFQNDVNGAITEGWQGRGGSAALEAVLAYSADAGELKVRVDLISNKIEEAKIALDEAKRSIPAPDGASTVERFLSLVPGATWKQAQYEAEEAERQARQVMKDVYLPYMKRADDQVPILPAAFNPVTGNGGAGSGGAGSGGAFGGGGSGGGMASGTGNGLGAPSASGGGVGGGVDGGNSGGANPAGDGSGQNPLGPNSGNGDNRSGVDAQGNSGADAARSANDSGPAGTTAAHAGPLSAGAAPDGLARATPNGAQLGSGVPSGLAGSGSGGGSAGGIGTGGFGPGGTGGGALGPGGPGGGGLAGGGRGGVNGTGGTSATGAQSGRGAMGGVGGMAPGRGQGQDEDNVHDTPGYLVTVENGNALIGDLPMVSPAVLGE</sequence>
<evidence type="ECO:0000313" key="3">
    <source>
        <dbReference type="EMBL" id="PCK27336.1"/>
    </source>
</evidence>